<dbReference type="Proteomes" id="UP001501175">
    <property type="component" value="Unassembled WGS sequence"/>
</dbReference>
<evidence type="ECO:0000313" key="1">
    <source>
        <dbReference type="EMBL" id="GAA4469896.1"/>
    </source>
</evidence>
<reference evidence="2" key="1">
    <citation type="journal article" date="2019" name="Int. J. Syst. Evol. Microbiol.">
        <title>The Global Catalogue of Microorganisms (GCM) 10K type strain sequencing project: providing services to taxonomists for standard genome sequencing and annotation.</title>
        <authorList>
            <consortium name="The Broad Institute Genomics Platform"/>
            <consortium name="The Broad Institute Genome Sequencing Center for Infectious Disease"/>
            <person name="Wu L."/>
            <person name="Ma J."/>
        </authorList>
    </citation>
    <scope>NUCLEOTIDE SEQUENCE [LARGE SCALE GENOMIC DNA]</scope>
    <source>
        <strain evidence="2">JCM 17927</strain>
    </source>
</reference>
<dbReference type="Pfam" id="PF05035">
    <property type="entry name" value="DGOK"/>
    <property type="match status" value="1"/>
</dbReference>
<comment type="caution">
    <text evidence="1">The sequence shown here is derived from an EMBL/GenBank/DDBJ whole genome shotgun (WGS) entry which is preliminary data.</text>
</comment>
<accession>A0ABP8NMT0</accession>
<protein>
    <submittedName>
        <fullName evidence="1">2-dehydro-3-deoxygalactonokinase</fullName>
    </submittedName>
</protein>
<dbReference type="CDD" id="cd24012">
    <property type="entry name" value="ASKHA_NBD_KDGal-kinase"/>
    <property type="match status" value="1"/>
</dbReference>
<evidence type="ECO:0000313" key="2">
    <source>
        <dbReference type="Proteomes" id="UP001501175"/>
    </source>
</evidence>
<keyword evidence="2" id="KW-1185">Reference proteome</keyword>
<dbReference type="InterPro" id="IPR007729">
    <property type="entry name" value="DGOK"/>
</dbReference>
<dbReference type="Gene3D" id="3.30.420.300">
    <property type="entry name" value="2-keto-3-deoxy-galactonokinase, substrate binding domain"/>
    <property type="match status" value="1"/>
</dbReference>
<sequence>MENYLLCCDWGTSVFRLQVIHIADFTVLAQEVSPDGIATTFNSWKQQAGEDAVPKPEFFRRQLKTKIAGLANRASIPLDHVPMIISGMASSSIGMEDVPYAQLPFALNGSRASVCYFDSQVDFPHEVYLVSGVRSGEDVMRGEETQLIGVTTLLRSTDRTLDDAIFICPGTHSKHMYVRQGQLVDFHTYMTGEVFSLLATHSILKNSVDVEQLTDSLEHSPDAFKRGLKDADSCALLNRIFTTRTNQLFGKLNSQENALYLSGLLIGSELKPLQKKTKQELVLCCGSSLYPFYTLAIAELGLADRTTIVPPELVDKAAIVGQVILFQNHRKKLNEVVK</sequence>
<dbReference type="RefSeq" id="WP_345249756.1">
    <property type="nucleotide sequence ID" value="NZ_BAABHD010000084.1"/>
</dbReference>
<gene>
    <name evidence="1" type="ORF">GCM10023189_57630</name>
</gene>
<dbReference type="Gene3D" id="3.30.420.310">
    <property type="entry name" value="2-keto-3-deoxy-galactonokinase, C-terminal domain"/>
    <property type="match status" value="1"/>
</dbReference>
<name>A0ABP8NMT0_9BACT</name>
<dbReference type="InterPro" id="IPR042257">
    <property type="entry name" value="DGOK_C"/>
</dbReference>
<dbReference type="EMBL" id="BAABHD010000084">
    <property type="protein sequence ID" value="GAA4469896.1"/>
    <property type="molecule type" value="Genomic_DNA"/>
</dbReference>
<dbReference type="InterPro" id="IPR042258">
    <property type="entry name" value="DGOK_N"/>
</dbReference>
<proteinExistence type="predicted"/>
<organism evidence="1 2">
    <name type="scientific">Nibrella saemangeumensis</name>
    <dbReference type="NCBI Taxonomy" id="1084526"/>
    <lineage>
        <taxon>Bacteria</taxon>
        <taxon>Pseudomonadati</taxon>
        <taxon>Bacteroidota</taxon>
        <taxon>Cytophagia</taxon>
        <taxon>Cytophagales</taxon>
        <taxon>Spirosomataceae</taxon>
        <taxon>Nibrella</taxon>
    </lineage>
</organism>